<keyword evidence="5" id="KW-0472">Membrane</keyword>
<reference evidence="8 9" key="1">
    <citation type="journal article" date="2023" name="Sci. Data">
        <title>Genome assembly of the Korean intertidal mud-creeper Batillaria attramentaria.</title>
        <authorList>
            <person name="Patra A.K."/>
            <person name="Ho P.T."/>
            <person name="Jun S."/>
            <person name="Lee S.J."/>
            <person name="Kim Y."/>
            <person name="Won Y.J."/>
        </authorList>
    </citation>
    <scope>NUCLEOTIDE SEQUENCE [LARGE SCALE GENOMIC DNA]</scope>
    <source>
        <strain evidence="8">Wonlab-2016</strain>
    </source>
</reference>
<dbReference type="AlphaFoldDB" id="A0ABD0JXM4"/>
<keyword evidence="3" id="KW-0862">Zinc</keyword>
<keyword evidence="9" id="KW-1185">Reference proteome</keyword>
<name>A0ABD0JXM4_9CAEN</name>
<sequence length="437" mass="49718">MDGDKVERLRERLLQCPVCMDEFRDPRLLPCHHTMCTDCIQNLLLTSTTGRMFRCPQCRRDVCVPRGGVAELPVNFFVRSLQDELGGETVVGPCQVCQRGAVTSQYRCLECDLDICHFCIHEHRLVKHKDSSTVNILRMEVSTMGGGVQGVANRTCNIHSEEMVQLFCETCQHPVCVSCSCGEHRKHKVLPLAQKLHKSRNSLQQQLEKLTKERRLMRGWQRQLDGAEVEARDNAKRTLAAIDFRTRELHRLIDHMARAVKDRVEHEEKLQLRDLATCREKIHMLLQRLDLGVSFLQGLQEGDVCLELLDAFKTFSTELDEVRHNVSSGTTVALCDHRFLAGHNVQYGKYMAATFGTLRSRRFFLRLGNAPLSFFQRVFAKPSVGQSLMLGLLVAMTFTIVKLVMFCYSSPADLEGIVALTFILYLSVAACFAYYKS</sequence>
<dbReference type="Pfam" id="PF00643">
    <property type="entry name" value="zf-B_box"/>
    <property type="match status" value="1"/>
</dbReference>
<feature type="domain" description="B box-type" evidence="7">
    <location>
        <begin position="151"/>
        <end position="192"/>
    </location>
</feature>
<proteinExistence type="predicted"/>
<dbReference type="InterPro" id="IPR001841">
    <property type="entry name" value="Znf_RING"/>
</dbReference>
<dbReference type="Proteomes" id="UP001519460">
    <property type="component" value="Unassembled WGS sequence"/>
</dbReference>
<dbReference type="SMART" id="SM00184">
    <property type="entry name" value="RING"/>
    <property type="match status" value="2"/>
</dbReference>
<dbReference type="PANTHER" id="PTHR25462">
    <property type="entry name" value="BONUS, ISOFORM C-RELATED"/>
    <property type="match status" value="1"/>
</dbReference>
<dbReference type="PROSITE" id="PS50119">
    <property type="entry name" value="ZF_BBOX"/>
    <property type="match status" value="1"/>
</dbReference>
<evidence type="ECO:0000256" key="5">
    <source>
        <dbReference type="SAM" id="Phobius"/>
    </source>
</evidence>
<keyword evidence="5" id="KW-1133">Transmembrane helix</keyword>
<evidence type="ECO:0000313" key="8">
    <source>
        <dbReference type="EMBL" id="KAK7479335.1"/>
    </source>
</evidence>
<organism evidence="8 9">
    <name type="scientific">Batillaria attramentaria</name>
    <dbReference type="NCBI Taxonomy" id="370345"/>
    <lineage>
        <taxon>Eukaryota</taxon>
        <taxon>Metazoa</taxon>
        <taxon>Spiralia</taxon>
        <taxon>Lophotrochozoa</taxon>
        <taxon>Mollusca</taxon>
        <taxon>Gastropoda</taxon>
        <taxon>Caenogastropoda</taxon>
        <taxon>Sorbeoconcha</taxon>
        <taxon>Cerithioidea</taxon>
        <taxon>Batillariidae</taxon>
        <taxon>Batillaria</taxon>
    </lineage>
</organism>
<evidence type="ECO:0000256" key="2">
    <source>
        <dbReference type="ARBA" id="ARBA00022771"/>
    </source>
</evidence>
<dbReference type="InterPro" id="IPR017907">
    <property type="entry name" value="Znf_RING_CS"/>
</dbReference>
<dbReference type="SUPFAM" id="SSF57845">
    <property type="entry name" value="B-box zinc-binding domain"/>
    <property type="match status" value="1"/>
</dbReference>
<evidence type="ECO:0000259" key="6">
    <source>
        <dbReference type="PROSITE" id="PS50089"/>
    </source>
</evidence>
<feature type="transmembrane region" description="Helical" evidence="5">
    <location>
        <begin position="387"/>
        <end position="411"/>
    </location>
</feature>
<comment type="caution">
    <text evidence="8">The sequence shown here is derived from an EMBL/GenBank/DDBJ whole genome shotgun (WGS) entry which is preliminary data.</text>
</comment>
<dbReference type="Gene3D" id="3.30.40.10">
    <property type="entry name" value="Zinc/RING finger domain, C3HC4 (zinc finger)"/>
    <property type="match status" value="1"/>
</dbReference>
<dbReference type="GO" id="GO:0008270">
    <property type="term" value="F:zinc ion binding"/>
    <property type="evidence" value="ECO:0007669"/>
    <property type="project" value="UniProtKB-KW"/>
</dbReference>
<dbReference type="InterPro" id="IPR013083">
    <property type="entry name" value="Znf_RING/FYVE/PHD"/>
</dbReference>
<keyword evidence="2 4" id="KW-0863">Zinc-finger</keyword>
<protein>
    <submittedName>
        <fullName evidence="8">Uncharacterized protein</fullName>
    </submittedName>
</protein>
<feature type="domain" description="RING-type" evidence="6">
    <location>
        <begin position="16"/>
        <end position="59"/>
    </location>
</feature>
<keyword evidence="1" id="KW-0479">Metal-binding</keyword>
<dbReference type="PROSITE" id="PS50089">
    <property type="entry name" value="ZF_RING_2"/>
    <property type="match status" value="1"/>
</dbReference>
<dbReference type="InterPro" id="IPR047153">
    <property type="entry name" value="TRIM45/56/19-like"/>
</dbReference>
<evidence type="ECO:0000256" key="1">
    <source>
        <dbReference type="ARBA" id="ARBA00022723"/>
    </source>
</evidence>
<dbReference type="EMBL" id="JACVVK020000305">
    <property type="protein sequence ID" value="KAK7479335.1"/>
    <property type="molecule type" value="Genomic_DNA"/>
</dbReference>
<evidence type="ECO:0000256" key="3">
    <source>
        <dbReference type="ARBA" id="ARBA00022833"/>
    </source>
</evidence>
<keyword evidence="5" id="KW-0812">Transmembrane</keyword>
<dbReference type="Pfam" id="PF13445">
    <property type="entry name" value="zf-RING_UBOX"/>
    <property type="match status" value="1"/>
</dbReference>
<evidence type="ECO:0000313" key="9">
    <source>
        <dbReference type="Proteomes" id="UP001519460"/>
    </source>
</evidence>
<feature type="transmembrane region" description="Helical" evidence="5">
    <location>
        <begin position="417"/>
        <end position="435"/>
    </location>
</feature>
<dbReference type="Gene3D" id="3.30.160.60">
    <property type="entry name" value="Classic Zinc Finger"/>
    <property type="match status" value="1"/>
</dbReference>
<dbReference type="InterPro" id="IPR000315">
    <property type="entry name" value="Znf_B-box"/>
</dbReference>
<evidence type="ECO:0000256" key="4">
    <source>
        <dbReference type="PROSITE-ProRule" id="PRU00024"/>
    </source>
</evidence>
<dbReference type="PANTHER" id="PTHR25462:SF299">
    <property type="entry name" value="E3 UBIQUITIN-PROTEIN LIGASE TRIM56"/>
    <property type="match status" value="1"/>
</dbReference>
<evidence type="ECO:0000259" key="7">
    <source>
        <dbReference type="PROSITE" id="PS50119"/>
    </source>
</evidence>
<dbReference type="CDD" id="cd19756">
    <property type="entry name" value="Bbox2"/>
    <property type="match status" value="1"/>
</dbReference>
<dbReference type="SUPFAM" id="SSF57850">
    <property type="entry name" value="RING/U-box"/>
    <property type="match status" value="1"/>
</dbReference>
<dbReference type="InterPro" id="IPR027370">
    <property type="entry name" value="Znf-RING_euk"/>
</dbReference>
<gene>
    <name evidence="8" type="ORF">BaRGS_00029413</name>
</gene>
<dbReference type="SMART" id="SM00336">
    <property type="entry name" value="BBOX"/>
    <property type="match status" value="1"/>
</dbReference>
<accession>A0ABD0JXM4</accession>
<dbReference type="PROSITE" id="PS00518">
    <property type="entry name" value="ZF_RING_1"/>
    <property type="match status" value="1"/>
</dbReference>